<dbReference type="PROSITE" id="PS51669">
    <property type="entry name" value="4FE4S_MOW_BIS_MGD"/>
    <property type="match status" value="1"/>
</dbReference>
<dbReference type="InterPro" id="IPR050123">
    <property type="entry name" value="Prok_molybdopt-oxidoreductase"/>
</dbReference>
<dbReference type="Pfam" id="PF04879">
    <property type="entry name" value="Molybdop_Fe4S4"/>
    <property type="match status" value="1"/>
</dbReference>
<gene>
    <name evidence="7" type="ORF">KDK92_03915</name>
</gene>
<evidence type="ECO:0000313" key="7">
    <source>
        <dbReference type="EMBL" id="MCM1988876.1"/>
    </source>
</evidence>
<evidence type="ECO:0000256" key="1">
    <source>
        <dbReference type="ARBA" id="ARBA00022485"/>
    </source>
</evidence>
<evidence type="ECO:0000256" key="5">
    <source>
        <dbReference type="ARBA" id="ARBA00023014"/>
    </source>
</evidence>
<evidence type="ECO:0000259" key="6">
    <source>
        <dbReference type="PROSITE" id="PS51669"/>
    </source>
</evidence>
<dbReference type="GO" id="GO:0003954">
    <property type="term" value="F:NADH dehydrogenase activity"/>
    <property type="evidence" value="ECO:0007669"/>
    <property type="project" value="TreeGrafter"/>
</dbReference>
<keyword evidence="3" id="KW-0560">Oxidoreductase</keyword>
<accession>A0A9J6NXU4</accession>
<evidence type="ECO:0000256" key="4">
    <source>
        <dbReference type="ARBA" id="ARBA00023004"/>
    </source>
</evidence>
<evidence type="ECO:0000313" key="8">
    <source>
        <dbReference type="Proteomes" id="UP001056429"/>
    </source>
</evidence>
<protein>
    <submittedName>
        <fullName evidence="7">Molybdopterin-dependent oxidoreductase</fullName>
    </submittedName>
</protein>
<dbReference type="PANTHER" id="PTHR43105">
    <property type="entry name" value="RESPIRATORY NITRATE REDUCTASE"/>
    <property type="match status" value="1"/>
</dbReference>
<dbReference type="PANTHER" id="PTHR43105:SF14">
    <property type="entry name" value="FORMATE DEHYDROGENASE H"/>
    <property type="match status" value="1"/>
</dbReference>
<keyword evidence="1" id="KW-0004">4Fe-4S</keyword>
<sequence>MKRILTTCGYCGCGCNFYVNVKDDQVIGVSPKPNHPVSKGQLCVKGWQGHSFVNHPDRLTSPLIKQSDGTFKESTWEEALSYIAKSFKKIISKKGSDAISVFSSARCTNEENYLLVKFARSILKTSNIDHCARL</sequence>
<dbReference type="Gene3D" id="3.40.50.740">
    <property type="match status" value="1"/>
</dbReference>
<comment type="caution">
    <text evidence="7">The sequence shown here is derived from an EMBL/GenBank/DDBJ whole genome shotgun (WGS) entry which is preliminary data.</text>
</comment>
<dbReference type="InterPro" id="IPR006963">
    <property type="entry name" value="Mopterin_OxRdtase_4Fe-4S_dom"/>
</dbReference>
<dbReference type="Gene3D" id="2.20.25.90">
    <property type="entry name" value="ADC-like domains"/>
    <property type="match status" value="1"/>
</dbReference>
<dbReference type="GO" id="GO:0016020">
    <property type="term" value="C:membrane"/>
    <property type="evidence" value="ECO:0007669"/>
    <property type="project" value="TreeGrafter"/>
</dbReference>
<dbReference type="Proteomes" id="UP001056429">
    <property type="component" value="Unassembled WGS sequence"/>
</dbReference>
<name>A0A9J6NXU4_9CLOT</name>
<dbReference type="GO" id="GO:0022904">
    <property type="term" value="P:respiratory electron transport chain"/>
    <property type="evidence" value="ECO:0007669"/>
    <property type="project" value="TreeGrafter"/>
</dbReference>
<keyword evidence="5" id="KW-0411">Iron-sulfur</keyword>
<evidence type="ECO:0000256" key="3">
    <source>
        <dbReference type="ARBA" id="ARBA00023002"/>
    </source>
</evidence>
<dbReference type="GO" id="GO:0046872">
    <property type="term" value="F:metal ion binding"/>
    <property type="evidence" value="ECO:0007669"/>
    <property type="project" value="UniProtKB-KW"/>
</dbReference>
<evidence type="ECO:0000256" key="2">
    <source>
        <dbReference type="ARBA" id="ARBA00022723"/>
    </source>
</evidence>
<reference evidence="7" key="1">
    <citation type="journal article" date="2021" name="mSystems">
        <title>Bacteria and Archaea Synergistically Convert Glycine Betaine to Biogenic Methane in the Formosa Cold Seep of the South China Sea.</title>
        <authorList>
            <person name="Li L."/>
            <person name="Zhang W."/>
            <person name="Zhang S."/>
            <person name="Song L."/>
            <person name="Sun Q."/>
            <person name="Zhang H."/>
            <person name="Xiang H."/>
            <person name="Dong X."/>
        </authorList>
    </citation>
    <scope>NUCLEOTIDE SEQUENCE</scope>
    <source>
        <strain evidence="7">ZWT</strain>
    </source>
</reference>
<dbReference type="Pfam" id="PF00384">
    <property type="entry name" value="Molybdopterin"/>
    <property type="match status" value="1"/>
</dbReference>
<keyword evidence="2" id="KW-0479">Metal-binding</keyword>
<keyword evidence="4" id="KW-0408">Iron</keyword>
<dbReference type="GO" id="GO:0051539">
    <property type="term" value="F:4 iron, 4 sulfur cluster binding"/>
    <property type="evidence" value="ECO:0007669"/>
    <property type="project" value="UniProtKB-KW"/>
</dbReference>
<reference evidence="7" key="2">
    <citation type="submission" date="2021-04" db="EMBL/GenBank/DDBJ databases">
        <authorList>
            <person name="Dong X."/>
        </authorList>
    </citation>
    <scope>NUCLEOTIDE SEQUENCE</scope>
    <source>
        <strain evidence="7">ZWT</strain>
    </source>
</reference>
<dbReference type="SMART" id="SM00926">
    <property type="entry name" value="Molybdop_Fe4S4"/>
    <property type="match status" value="1"/>
</dbReference>
<feature type="domain" description="4Fe-4S Mo/W bis-MGD-type" evidence="6">
    <location>
        <begin position="1"/>
        <end position="57"/>
    </location>
</feature>
<proteinExistence type="predicted"/>
<keyword evidence="8" id="KW-1185">Reference proteome</keyword>
<organism evidence="7 8">
    <name type="scientific">Oceanirhabdus seepicola</name>
    <dbReference type="NCBI Taxonomy" id="2828781"/>
    <lineage>
        <taxon>Bacteria</taxon>
        <taxon>Bacillati</taxon>
        <taxon>Bacillota</taxon>
        <taxon>Clostridia</taxon>
        <taxon>Eubacteriales</taxon>
        <taxon>Clostridiaceae</taxon>
        <taxon>Oceanirhabdus</taxon>
    </lineage>
</organism>
<dbReference type="InterPro" id="IPR006656">
    <property type="entry name" value="Mopterin_OxRdtase"/>
</dbReference>
<dbReference type="SUPFAM" id="SSF53706">
    <property type="entry name" value="Formate dehydrogenase/DMSO reductase, domains 1-3"/>
    <property type="match status" value="1"/>
</dbReference>
<dbReference type="AlphaFoldDB" id="A0A9J6NXU4"/>
<dbReference type="EMBL" id="JAGSOJ010000001">
    <property type="protein sequence ID" value="MCM1988876.1"/>
    <property type="molecule type" value="Genomic_DNA"/>
</dbReference>